<accession>A0AAV0QDM6</accession>
<sequence length="33" mass="3893">MIFCIKQEKGDTLESVVRPEPVTKIEPYQTREQ</sequence>
<organism evidence="1 2">
    <name type="scientific">Linum tenue</name>
    <dbReference type="NCBI Taxonomy" id="586396"/>
    <lineage>
        <taxon>Eukaryota</taxon>
        <taxon>Viridiplantae</taxon>
        <taxon>Streptophyta</taxon>
        <taxon>Embryophyta</taxon>
        <taxon>Tracheophyta</taxon>
        <taxon>Spermatophyta</taxon>
        <taxon>Magnoliopsida</taxon>
        <taxon>eudicotyledons</taxon>
        <taxon>Gunneridae</taxon>
        <taxon>Pentapetalae</taxon>
        <taxon>rosids</taxon>
        <taxon>fabids</taxon>
        <taxon>Malpighiales</taxon>
        <taxon>Linaceae</taxon>
        <taxon>Linum</taxon>
    </lineage>
</organism>
<protein>
    <submittedName>
        <fullName evidence="1">Uncharacterized protein</fullName>
    </submittedName>
</protein>
<comment type="caution">
    <text evidence="1">The sequence shown here is derived from an EMBL/GenBank/DDBJ whole genome shotgun (WGS) entry which is preliminary data.</text>
</comment>
<dbReference type="Proteomes" id="UP001154282">
    <property type="component" value="Unassembled WGS sequence"/>
</dbReference>
<name>A0AAV0QDM6_9ROSI</name>
<evidence type="ECO:0000313" key="2">
    <source>
        <dbReference type="Proteomes" id="UP001154282"/>
    </source>
</evidence>
<reference evidence="1" key="1">
    <citation type="submission" date="2022-08" db="EMBL/GenBank/DDBJ databases">
        <authorList>
            <person name="Gutierrez-Valencia J."/>
        </authorList>
    </citation>
    <scope>NUCLEOTIDE SEQUENCE</scope>
</reference>
<gene>
    <name evidence="1" type="ORF">LITE_LOCUS42460</name>
</gene>
<evidence type="ECO:0000313" key="1">
    <source>
        <dbReference type="EMBL" id="CAI0542379.1"/>
    </source>
</evidence>
<proteinExistence type="predicted"/>
<keyword evidence="2" id="KW-1185">Reference proteome</keyword>
<dbReference type="AlphaFoldDB" id="A0AAV0QDM6"/>
<dbReference type="EMBL" id="CAMGYJ010000009">
    <property type="protein sequence ID" value="CAI0542379.1"/>
    <property type="molecule type" value="Genomic_DNA"/>
</dbReference>